<dbReference type="SMART" id="SM00490">
    <property type="entry name" value="HELICc"/>
    <property type="match status" value="1"/>
</dbReference>
<dbReference type="InterPro" id="IPR047721">
    <property type="entry name" value="DrmB"/>
</dbReference>
<keyword evidence="3" id="KW-0067">ATP-binding</keyword>
<feature type="domain" description="Helicase C-terminal" evidence="2">
    <location>
        <begin position="981"/>
        <end position="1130"/>
    </location>
</feature>
<evidence type="ECO:0000313" key="4">
    <source>
        <dbReference type="Proteomes" id="UP000190056"/>
    </source>
</evidence>
<dbReference type="PROSITE" id="PS51194">
    <property type="entry name" value="HELICASE_CTER"/>
    <property type="match status" value="1"/>
</dbReference>
<dbReference type="NCBIfam" id="NF038324">
    <property type="entry name" value="DrmB_fam"/>
    <property type="match status" value="1"/>
</dbReference>
<evidence type="ECO:0000256" key="1">
    <source>
        <dbReference type="SAM" id="MobiDB-lite"/>
    </source>
</evidence>
<evidence type="ECO:0000259" key="2">
    <source>
        <dbReference type="PROSITE" id="PS51194"/>
    </source>
</evidence>
<feature type="compositionally biased region" description="Polar residues" evidence="1">
    <location>
        <begin position="226"/>
        <end position="238"/>
    </location>
</feature>
<dbReference type="CDD" id="cd18785">
    <property type="entry name" value="SF2_C"/>
    <property type="match status" value="1"/>
</dbReference>
<protein>
    <submittedName>
        <fullName evidence="3">Helicase</fullName>
    </submittedName>
</protein>
<reference evidence="3 4" key="1">
    <citation type="submission" date="2017-01" db="EMBL/GenBank/DDBJ databases">
        <authorList>
            <person name="Abreu V.A."/>
            <person name="Popin R.V."/>
            <person name="Rigonato J."/>
            <person name="Andreote A.P."/>
            <person name="Schaker P.C."/>
            <person name="Hoff-Risseti C."/>
            <person name="Alvarenga D.O."/>
            <person name="Varani A.M."/>
            <person name="Fiore M.F."/>
        </authorList>
    </citation>
    <scope>NUCLEOTIDE SEQUENCE [LARGE SCALE GENOMIC DNA]</scope>
    <source>
        <strain evidence="3 4">CENA302</strain>
    </source>
</reference>
<proteinExistence type="predicted"/>
<accession>A0A9Q5QW38</accession>
<dbReference type="SUPFAM" id="SSF52540">
    <property type="entry name" value="P-loop containing nucleoside triphosphate hydrolases"/>
    <property type="match status" value="1"/>
</dbReference>
<dbReference type="NCBIfam" id="NF038325">
    <property type="entry name" value="DISARM_DrmAS"/>
    <property type="match status" value="1"/>
</dbReference>
<dbReference type="InterPro" id="IPR027417">
    <property type="entry name" value="P-loop_NTPase"/>
</dbReference>
<dbReference type="GO" id="GO:0004386">
    <property type="term" value="F:helicase activity"/>
    <property type="evidence" value="ECO:0007669"/>
    <property type="project" value="UniProtKB-KW"/>
</dbReference>
<evidence type="ECO:0000313" key="3">
    <source>
        <dbReference type="EMBL" id="OPH09466.1"/>
    </source>
</evidence>
<dbReference type="EMBL" id="MTPU01000051">
    <property type="protein sequence ID" value="OPH09466.1"/>
    <property type="molecule type" value="Genomic_DNA"/>
</dbReference>
<keyword evidence="3" id="KW-0378">Hydrolase</keyword>
<feature type="region of interest" description="Disordered" evidence="1">
    <location>
        <begin position="226"/>
        <end position="245"/>
    </location>
</feature>
<feature type="compositionally biased region" description="Polar residues" evidence="1">
    <location>
        <begin position="103"/>
        <end position="120"/>
    </location>
</feature>
<gene>
    <name evidence="3" type="ORF">CENA302_11285</name>
</gene>
<dbReference type="InterPro" id="IPR001650">
    <property type="entry name" value="Helicase_C-like"/>
</dbReference>
<organism evidence="3 4">
    <name type="scientific">Cylindrospermopsis raciborskii CENA302</name>
    <dbReference type="NCBI Taxonomy" id="1170768"/>
    <lineage>
        <taxon>Bacteria</taxon>
        <taxon>Bacillati</taxon>
        <taxon>Cyanobacteriota</taxon>
        <taxon>Cyanophyceae</taxon>
        <taxon>Nostocales</taxon>
        <taxon>Aphanizomenonaceae</taxon>
        <taxon>Cylindrospermopsis</taxon>
    </lineage>
</organism>
<dbReference type="Pfam" id="PF00271">
    <property type="entry name" value="Helicase_C"/>
    <property type="match status" value="1"/>
</dbReference>
<dbReference type="Gene3D" id="3.40.50.300">
    <property type="entry name" value="P-loop containing nucleotide triphosphate hydrolases"/>
    <property type="match status" value="1"/>
</dbReference>
<feature type="region of interest" description="Disordered" evidence="1">
    <location>
        <begin position="84"/>
        <end position="120"/>
    </location>
</feature>
<keyword evidence="3" id="KW-0347">Helicase</keyword>
<keyword evidence="3" id="KW-0547">Nucleotide-binding</keyword>
<dbReference type="InterPro" id="IPR018973">
    <property type="entry name" value="MZB"/>
</dbReference>
<dbReference type="RefSeq" id="WP_079291294.1">
    <property type="nucleotide sequence ID" value="NZ_MTPU01000051.1"/>
</dbReference>
<dbReference type="Proteomes" id="UP000190056">
    <property type="component" value="Unassembled WGS sequence"/>
</dbReference>
<name>A0A9Q5QW38_9CYAN</name>
<sequence>MIIQLPAILPGDLDLSLINQQLHQHEITLDWTSVISAPQSQLAILLGGLDLVEDADWLGTNGEITENIANDILNYFKSSQKQVHKSKKKQKSEPEIATPKEASLQTSDVNQSKASKNQDIQDMTDITGIPKHSNQSVTDINHQVINQPDGLDDDVRELDNYTRENFDDLSIVGESSTEDGSTELNVPPAETMFPSSIGMSFCVSKKAQGLTIIAGWGQYHRTHTQSFTKSETKNQSLKNHPPTKVWQRQQIRASFDIPSLTDGKPINWKVAPEYPEVYVTGQIKRQNDSDFIVTLFLVNGQKETKNRKDQTWLFQPELKVKSIDSQYPDIFVKRNLSRPLEKSNTTIDAEERTMAMLYRKHREFAIGHGVSVHAKTAPETTERAVELSISVIPIYEVPKTTPPESTEIPQLVELVLDMQELSITQTADFLGKLNPLITAYSDWIDTQIQRVSEKTIANSTDEITSYTDVARANIKKCQEALNRIREGLILIKNDENAADAFRFMNQAMYLQRIHALYSEQIRQGNSTDFTKISSTRPCWFPFQLAFILLNLPSITDLHHPHRSHPENAVADLLWFPTGGGKTEAYLGLTAYTIALRRLQGDIAERSGEFGVAVLMRYTLRLLTLQQFQRGTTLICACESIRRKDETKWGKEPFRIGLWVGQRTTPNYTSQSEEFSRQERGQYKQVSTGSPHQLTNCPWCGSKIEPGKHIKVENLSKGRGRTLIYCGDNLGECLFSERQSPDEGLPVVVVDEEIYRRLPTLLIATVDKFAQMPWKGEIQMLFGQVDSYCPRHGFRSSDIEDKDKHRQTPTLPATHTIHHSKLRPPDLIIQDELHLISGPLGTLVGLYETAVDELASWKVKGKKVRPKVVASTATIRQAEAQIRNLFLRDVHIFPPQGLEVEDNFFSRQRTPSEDHPGRRYVGICATGRRLKAALIRVYVAILSASQGLYEKYGEEADPWMTLVGYFNSIRELGGMRRLVEDDVKTRLGNLNSPNRKRRQRLNLEELTSRKDSTDIPIILDRLEKSFNPQKEAQIKAKKKAKEKISELEPLDVLLATNMISVGVDVKRLGMMVVTGQPKNTAEYIQSTSRVGRTYPGLVVTVYNWARPRDLSHYERFAHYHATFYQHVEALSLTPFAPRAIDRGLAALFVSLVRLAGREFNGNDQAANMEATHDYVKTAIDTICDRAALVGDIETSKRRPLSDAFGEKAKQNMPRCRGRHPHLRTFDDVCDQQMKTILLGASNSWFSITLSALSIPQSYDKLLSQIISQNWHILNKATDLISLKSNLELLRAIGSFPELLQELSKYSTEKVWEIISAMKNQIQSQTLDVPDSHKATDLKTPEWQVIRQCDPGLNTSDFHLRKVELPIDYRDYFAQIILAERLREVCALIGFTRIQSPGEFLDFGEIPQECKVKLSRNQPKWVIATECKGEGIFIEFNEAKLNQWEKSQPLQDYQNQIVEAHQQWCKVRSLDPTKVKFSDVRYILLHSFAHALMRQMSVECGYNAASLKERIYSKRPEEEEGPMAGILIYTASPDSEGTLGGLVSLGVPEKLSYHIRQALQQMELCTSDPLCAEHTPFQGMTSLHWAACHACLFSPETSCERGNKYLDRGVLVPTVNQSNLAFFSPNGIK</sequence>
<comment type="caution">
    <text evidence="3">The sequence shown here is derived from an EMBL/GenBank/DDBJ whole genome shotgun (WGS) entry which is preliminary data.</text>
</comment>
<dbReference type="Pfam" id="PF09369">
    <property type="entry name" value="MZB"/>
    <property type="match status" value="1"/>
</dbReference>